<dbReference type="RefSeq" id="WP_045054021.1">
    <property type="nucleotide sequence ID" value="NZ_CAWMDP010000038.1"/>
</dbReference>
<reference evidence="1 2" key="1">
    <citation type="submission" date="2015-02" db="EMBL/GenBank/DDBJ databases">
        <title>Draft genome of a novel marine cyanobacterium (Chroococcales) isolated from South Atlantic Ocean.</title>
        <authorList>
            <person name="Rigonato J."/>
            <person name="Alvarenga D.O."/>
            <person name="Branco L.H."/>
            <person name="Varani A.M."/>
            <person name="Brandini F.P."/>
            <person name="Fiore M.F."/>
        </authorList>
    </citation>
    <scope>NUCLEOTIDE SEQUENCE [LARGE SCALE GENOMIC DNA]</scope>
    <source>
        <strain evidence="1 2">CENA595</strain>
    </source>
</reference>
<evidence type="ECO:0000313" key="1">
    <source>
        <dbReference type="EMBL" id="KJH72262.1"/>
    </source>
</evidence>
<gene>
    <name evidence="1" type="ORF">UH38_07445</name>
</gene>
<evidence type="ECO:0000313" key="2">
    <source>
        <dbReference type="Proteomes" id="UP000032452"/>
    </source>
</evidence>
<proteinExistence type="predicted"/>
<evidence type="ECO:0008006" key="3">
    <source>
        <dbReference type="Google" id="ProtNLM"/>
    </source>
</evidence>
<sequence length="1073" mass="121685">MTPTTLLQSLETLTHKARMRQMVEIGRRSRQEQNLADTLNQLACGNFYERYLALQSCYGSQNIELILQGISDRSRQLRSLATRLIILFGDDAQLLSSLQAAPIKQRYFILKLSLKQRRYKVIDRYLAQVAIAHPEQLTQILAFGSAAFVNQHMQLLLHQSSNDDGQRLARRHPMLTAITLQQQAETATELDPRLRFYVNAVLPILADRCPDQALNLCRALLRTTPIAQIHLQPLVIRCSQEVADLVLQSEDRANCNFDRVAKNLDLPRLQALIERGYLPNPQLWLSKLAPEMRSQLYVDYNTRWRDSKGILNINLIQSLSRSFREHEARWHLNSPILATRLSQRLAYAAFLPWEEAGETLKPFIQNPDPEIRSIALKTLVETVRYQRKAIASLLQQIIARRNEQDPIRGAILGAMASLPPGIWKVEHLADLSQILQDTLNAADLSLATGSSAERFIIFLLPFHPVWAAEQLALLVKTRGKLSFYDLGDRLSNTQVRAIAPQLLPIFQAWADRERSQHLVMVARYFAQRLQVFDGLVELLEQAIQLPYSDWVAASGLQVLATYHYNRLATLIPTLISQDPSWIYQPVVQNYLHRHRQDLLSQFLERKLYKGRFSTGKTYLVLGVSDNFQRWTNTMQHKFAETLVAVTRDSWQNQSTLFQVMEQLGNLQTVAPTRLIQLAQRENTQLAIRDRALRLLARRDNGDGIPVLLEAMEDDRARIAIYALRTAILAMSPENAIALLKSVPQEKVTVAKEVVRLIGEFATDSAYQELLTWNERELHRDVRIALLRAFWTHLERDETWTIFQQAAVSPDSAIATMVTRIPSDRLSLTAQKKLLTLLATLVQHPEPLVRLDVLRRCGSLPVADRDRVLQQPLLQRLTSPLPDESQAAAQAFFATYSGTDIEVVAATVEQILPNRRALITIIDTLQSQAYWRRSQLLPTIRAVLAVLTSEALVAAPRWKLAIATLPTSELIDLAITQIVTLMPEELFIAVNAISQRAGNYKLADAIAIETAFANHHEARLRRLGLAALNAQAQIDGWNDERRLRLAQYQSDRATFIAAAAQFIFPPPASSLNLT</sequence>
<dbReference type="PATRIC" id="fig|1618023.3.peg.3167"/>
<dbReference type="InterPro" id="IPR016024">
    <property type="entry name" value="ARM-type_fold"/>
</dbReference>
<dbReference type="AlphaFoldDB" id="A0A0D8ZV69"/>
<dbReference type="SUPFAM" id="SSF48371">
    <property type="entry name" value="ARM repeat"/>
    <property type="match status" value="2"/>
</dbReference>
<organism evidence="1 2">
    <name type="scientific">Aliterella atlantica CENA595</name>
    <dbReference type="NCBI Taxonomy" id="1618023"/>
    <lineage>
        <taxon>Bacteria</taxon>
        <taxon>Bacillati</taxon>
        <taxon>Cyanobacteriota</taxon>
        <taxon>Cyanophyceae</taxon>
        <taxon>Chroococcidiopsidales</taxon>
        <taxon>Aliterellaceae</taxon>
        <taxon>Aliterella</taxon>
    </lineage>
</organism>
<comment type="caution">
    <text evidence="1">The sequence shown here is derived from an EMBL/GenBank/DDBJ whole genome shotgun (WGS) entry which is preliminary data.</text>
</comment>
<accession>A0A0D8ZV69</accession>
<dbReference type="Proteomes" id="UP000032452">
    <property type="component" value="Unassembled WGS sequence"/>
</dbReference>
<dbReference type="OrthoDB" id="2077833at2"/>
<name>A0A0D8ZV69_9CYAN</name>
<keyword evidence="2" id="KW-1185">Reference proteome</keyword>
<dbReference type="EMBL" id="JYON01000006">
    <property type="protein sequence ID" value="KJH72262.1"/>
    <property type="molecule type" value="Genomic_DNA"/>
</dbReference>
<dbReference type="STRING" id="1618023.UH38_07445"/>
<protein>
    <recommendedName>
        <fullName evidence="3">PBS lyase</fullName>
    </recommendedName>
</protein>